<reference evidence="3" key="1">
    <citation type="submission" date="2023-01" db="EMBL/GenBank/DDBJ databases">
        <title>Genome assembly of the deep-sea coral Lophelia pertusa.</title>
        <authorList>
            <person name="Herrera S."/>
            <person name="Cordes E."/>
        </authorList>
    </citation>
    <scope>NUCLEOTIDE SEQUENCE</scope>
    <source>
        <strain evidence="3">USNM1676648</strain>
        <tissue evidence="3">Polyp</tissue>
    </source>
</reference>
<dbReference type="AlphaFoldDB" id="A0A9W9YC91"/>
<keyword evidence="2" id="KW-0812">Transmembrane</keyword>
<proteinExistence type="predicted"/>
<evidence type="ECO:0000313" key="3">
    <source>
        <dbReference type="EMBL" id="KAJ7330185.1"/>
    </source>
</evidence>
<evidence type="ECO:0000256" key="1">
    <source>
        <dbReference type="SAM" id="MobiDB-lite"/>
    </source>
</evidence>
<gene>
    <name evidence="3" type="ORF">OS493_022705</name>
</gene>
<feature type="transmembrane region" description="Helical" evidence="2">
    <location>
        <begin position="61"/>
        <end position="85"/>
    </location>
</feature>
<keyword evidence="2" id="KW-1133">Transmembrane helix</keyword>
<protein>
    <recommendedName>
        <fullName evidence="5">G-protein coupled receptors family 1 profile domain-containing protein</fullName>
    </recommendedName>
</protein>
<keyword evidence="2" id="KW-0472">Membrane</keyword>
<evidence type="ECO:0008006" key="5">
    <source>
        <dbReference type="Google" id="ProtNLM"/>
    </source>
</evidence>
<organism evidence="3 4">
    <name type="scientific">Desmophyllum pertusum</name>
    <dbReference type="NCBI Taxonomy" id="174260"/>
    <lineage>
        <taxon>Eukaryota</taxon>
        <taxon>Metazoa</taxon>
        <taxon>Cnidaria</taxon>
        <taxon>Anthozoa</taxon>
        <taxon>Hexacorallia</taxon>
        <taxon>Scleractinia</taxon>
        <taxon>Caryophylliina</taxon>
        <taxon>Caryophylliidae</taxon>
        <taxon>Desmophyllum</taxon>
    </lineage>
</organism>
<dbReference type="PANTHER" id="PTHR45698:SF1">
    <property type="entry name" value="TRACE AMINE-ASSOCIATED RECEPTOR 13C-LIKE"/>
    <property type="match status" value="1"/>
</dbReference>
<dbReference type="PANTHER" id="PTHR45698">
    <property type="entry name" value="TRACE AMINE-ASSOCIATED RECEPTOR 19N-RELATED"/>
    <property type="match status" value="1"/>
</dbReference>
<accession>A0A9W9YC91</accession>
<feature type="region of interest" description="Disordered" evidence="1">
    <location>
        <begin position="1"/>
        <end position="20"/>
    </location>
</feature>
<dbReference type="EMBL" id="MU827793">
    <property type="protein sequence ID" value="KAJ7330185.1"/>
    <property type="molecule type" value="Genomic_DNA"/>
</dbReference>
<feature type="compositionally biased region" description="Low complexity" evidence="1">
    <location>
        <begin position="1"/>
        <end position="14"/>
    </location>
</feature>
<dbReference type="SUPFAM" id="SSF81321">
    <property type="entry name" value="Family A G protein-coupled receptor-like"/>
    <property type="match status" value="1"/>
</dbReference>
<evidence type="ECO:0000313" key="4">
    <source>
        <dbReference type="Proteomes" id="UP001163046"/>
    </source>
</evidence>
<dbReference type="Proteomes" id="UP001163046">
    <property type="component" value="Unassembled WGS sequence"/>
</dbReference>
<keyword evidence="4" id="KW-1185">Reference proteome</keyword>
<dbReference type="CDD" id="cd00637">
    <property type="entry name" value="7tm_classA_rhodopsin-like"/>
    <property type="match status" value="1"/>
</dbReference>
<evidence type="ECO:0000256" key="2">
    <source>
        <dbReference type="SAM" id="Phobius"/>
    </source>
</evidence>
<name>A0A9W9YC91_9CNID</name>
<dbReference type="Gene3D" id="1.20.1070.10">
    <property type="entry name" value="Rhodopsin 7-helix transmembrane proteins"/>
    <property type="match status" value="1"/>
</dbReference>
<sequence length="134" mass="14348">MNNTTSLLLSTVSSKPQPPKTLHPAVHVSFCVIAAASFIFNLSFCIVLLRKPSMLKKSHNILLFSLAVVDLLTGVFLVATPGYAIPKSAYPVPPGLGGEIFLPPARKQISSVCNGKSLHPSCCLPCYRAMVLRA</sequence>
<dbReference type="OrthoDB" id="10548319at2759"/>
<comment type="caution">
    <text evidence="3">The sequence shown here is derived from an EMBL/GenBank/DDBJ whole genome shotgun (WGS) entry which is preliminary data.</text>
</comment>
<feature type="transmembrane region" description="Helical" evidence="2">
    <location>
        <begin position="24"/>
        <end position="49"/>
    </location>
</feature>